<sequence>MVIAVLNASFRHIRHVAIGTGNAPLSVNTHLSNFKIRVLRFDDRRLTQRMLIIIKFGLIVILFNFLGGNTFIPRESQVIVTFTKIIFYVTLSTHQ</sequence>
<keyword evidence="1" id="KW-0812">Transmembrane</keyword>
<feature type="transmembrane region" description="Helical" evidence="1">
    <location>
        <begin position="50"/>
        <end position="72"/>
    </location>
</feature>
<dbReference type="EMBL" id="VSSQ01019260">
    <property type="protein sequence ID" value="MPM63173.1"/>
    <property type="molecule type" value="Genomic_DNA"/>
</dbReference>
<organism evidence="2">
    <name type="scientific">bioreactor metagenome</name>
    <dbReference type="NCBI Taxonomy" id="1076179"/>
    <lineage>
        <taxon>unclassified sequences</taxon>
        <taxon>metagenomes</taxon>
        <taxon>ecological metagenomes</taxon>
    </lineage>
</organism>
<protein>
    <submittedName>
        <fullName evidence="2">Uncharacterized protein</fullName>
    </submittedName>
</protein>
<name>A0A645BJ06_9ZZZZ</name>
<keyword evidence="1" id="KW-1133">Transmembrane helix</keyword>
<dbReference type="AlphaFoldDB" id="A0A645BJ06"/>
<accession>A0A645BJ06</accession>
<proteinExistence type="predicted"/>
<keyword evidence="1" id="KW-0472">Membrane</keyword>
<evidence type="ECO:0000256" key="1">
    <source>
        <dbReference type="SAM" id="Phobius"/>
    </source>
</evidence>
<comment type="caution">
    <text evidence="2">The sequence shown here is derived from an EMBL/GenBank/DDBJ whole genome shotgun (WGS) entry which is preliminary data.</text>
</comment>
<evidence type="ECO:0000313" key="2">
    <source>
        <dbReference type="EMBL" id="MPM63173.1"/>
    </source>
</evidence>
<reference evidence="2" key="1">
    <citation type="submission" date="2019-08" db="EMBL/GenBank/DDBJ databases">
        <authorList>
            <person name="Kucharzyk K."/>
            <person name="Murdoch R.W."/>
            <person name="Higgins S."/>
            <person name="Loffler F."/>
        </authorList>
    </citation>
    <scope>NUCLEOTIDE SEQUENCE</scope>
</reference>
<gene>
    <name evidence="2" type="ORF">SDC9_110053</name>
</gene>